<dbReference type="Proteomes" id="UP001162162">
    <property type="component" value="Unassembled WGS sequence"/>
</dbReference>
<dbReference type="GO" id="GO:0010008">
    <property type="term" value="C:endosome membrane"/>
    <property type="evidence" value="ECO:0007669"/>
    <property type="project" value="TreeGrafter"/>
</dbReference>
<dbReference type="GO" id="GO:2000641">
    <property type="term" value="P:regulation of early endosome to late endosome transport"/>
    <property type="evidence" value="ECO:0007669"/>
    <property type="project" value="InterPro"/>
</dbReference>
<accession>A0AAV8Y7W0</accession>
<dbReference type="PANTHER" id="PTHR36983:SF2">
    <property type="entry name" value="DNAJ HOMOLOG SUBFAMILY C MEMBER 13"/>
    <property type="match status" value="1"/>
</dbReference>
<name>A0AAV8Y7W0_9CUCU</name>
<dbReference type="InterPro" id="IPR045802">
    <property type="entry name" value="GRV2/DNAJC13_N"/>
</dbReference>
<dbReference type="Gene3D" id="1.10.287.110">
    <property type="entry name" value="DnaJ domain"/>
    <property type="match status" value="1"/>
</dbReference>
<dbReference type="SUPFAM" id="SSF48371">
    <property type="entry name" value="ARM repeat"/>
    <property type="match status" value="2"/>
</dbReference>
<gene>
    <name evidence="2" type="ORF">NQ318_014437</name>
</gene>
<protein>
    <recommendedName>
        <fullName evidence="1">J domain-containing protein</fullName>
    </recommendedName>
</protein>
<dbReference type="GO" id="GO:0006898">
    <property type="term" value="P:receptor-mediated endocytosis"/>
    <property type="evidence" value="ECO:0007669"/>
    <property type="project" value="TreeGrafter"/>
</dbReference>
<evidence type="ECO:0000313" key="2">
    <source>
        <dbReference type="EMBL" id="KAJ8946449.1"/>
    </source>
</evidence>
<comment type="caution">
    <text evidence="2">The sequence shown here is derived from an EMBL/GenBank/DDBJ whole genome shotgun (WGS) entry which is preliminary data.</text>
</comment>
<dbReference type="InterPro" id="IPR036869">
    <property type="entry name" value="J_dom_sf"/>
</dbReference>
<dbReference type="InterPro" id="IPR044978">
    <property type="entry name" value="GRV2/DNAJC13"/>
</dbReference>
<evidence type="ECO:0000259" key="1">
    <source>
        <dbReference type="PROSITE" id="PS50076"/>
    </source>
</evidence>
<dbReference type="GO" id="GO:0007032">
    <property type="term" value="P:endosome organization"/>
    <property type="evidence" value="ECO:0007669"/>
    <property type="project" value="InterPro"/>
</dbReference>
<dbReference type="Pfam" id="PF00226">
    <property type="entry name" value="DnaJ"/>
    <property type="match status" value="1"/>
</dbReference>
<keyword evidence="3" id="KW-1185">Reference proteome</keyword>
<dbReference type="InterPro" id="IPR016024">
    <property type="entry name" value="ARM-type_fold"/>
</dbReference>
<reference evidence="2" key="1">
    <citation type="journal article" date="2023" name="Insect Mol. Biol.">
        <title>Genome sequencing provides insights into the evolution of gene families encoding plant cell wall-degrading enzymes in longhorned beetles.</title>
        <authorList>
            <person name="Shin N.R."/>
            <person name="Okamura Y."/>
            <person name="Kirsch R."/>
            <person name="Pauchet Y."/>
        </authorList>
    </citation>
    <scope>NUCLEOTIDE SEQUENCE</scope>
    <source>
        <strain evidence="2">AMC_N1</strain>
    </source>
</reference>
<dbReference type="Gene3D" id="1.25.10.10">
    <property type="entry name" value="Leucine-rich Repeat Variant"/>
    <property type="match status" value="2"/>
</dbReference>
<dbReference type="InterPro" id="IPR001623">
    <property type="entry name" value="DnaJ_domain"/>
</dbReference>
<dbReference type="PANTHER" id="PTHR36983">
    <property type="entry name" value="DNAJ HOMOLOG SUBFAMILY C MEMBER 13"/>
    <property type="match status" value="1"/>
</dbReference>
<dbReference type="Pfam" id="PF14237">
    <property type="entry name" value="GYF_2"/>
    <property type="match status" value="1"/>
</dbReference>
<evidence type="ECO:0000313" key="3">
    <source>
        <dbReference type="Proteomes" id="UP001162162"/>
    </source>
</evidence>
<dbReference type="SMART" id="SM00271">
    <property type="entry name" value="DnaJ"/>
    <property type="match status" value="1"/>
</dbReference>
<feature type="domain" description="J" evidence="1">
    <location>
        <begin position="1288"/>
        <end position="1343"/>
    </location>
</feature>
<dbReference type="CDD" id="cd06257">
    <property type="entry name" value="DnaJ"/>
    <property type="match status" value="1"/>
</dbReference>
<dbReference type="FunFam" id="1.10.287.110:FF:000007">
    <property type="entry name" value="DnaJ (Hsp40) homolog, subfamily C, member 13"/>
    <property type="match status" value="1"/>
</dbReference>
<organism evidence="2 3">
    <name type="scientific">Aromia moschata</name>
    <dbReference type="NCBI Taxonomy" id="1265417"/>
    <lineage>
        <taxon>Eukaryota</taxon>
        <taxon>Metazoa</taxon>
        <taxon>Ecdysozoa</taxon>
        <taxon>Arthropoda</taxon>
        <taxon>Hexapoda</taxon>
        <taxon>Insecta</taxon>
        <taxon>Pterygota</taxon>
        <taxon>Neoptera</taxon>
        <taxon>Endopterygota</taxon>
        <taxon>Coleoptera</taxon>
        <taxon>Polyphaga</taxon>
        <taxon>Cucujiformia</taxon>
        <taxon>Chrysomeloidea</taxon>
        <taxon>Cerambycidae</taxon>
        <taxon>Cerambycinae</taxon>
        <taxon>Callichromatini</taxon>
        <taxon>Aromia</taxon>
    </lineage>
</organism>
<sequence>MGTLHINITYKRIFSVGTMGITTYNPSNLEITNRWAYNDFISVQPIKTGPYEFQITMKKERKIDKMTFSTEHRTHLLTEALKYRHFFSERPKEILRYQAYKHHWSDIRLPIILEVTPYSLDQLDPATNTVLASYNYKDFEGVCTVADYPGGFVIVCGGFGRLHLFQAVDFEDIKAKVLESATCNLGINIKVLSTPIKLEDFQCQRFGTYSDDEYITSVSEFSVYKIHKARHSEPVRRTLCLSEHCLLERDPQTYSICTLQPLNNIFSLIRDNANPQLFSIEYFSGQIRTYTTTDRDSLLASLLDGVRAAGNKDVHVTMIATERGLRLGPLHLPVEEEAESLHLKLLLNPPSTKPFPHCVRRFNANIPYSGLLYSITQDGIFSENKEKLITGVLQSLVSKEGDQKVITSVELEAQFQALRRLVASKVGYSCFTKLPGFREAIGHKVVSALKRNDYAVTQAAIDMICALMHPMHDDYDLRQEQLNKSSLLQTRPFLESLLNMWTMHIAQGTGALIVSAMLDFLTFALCVPYSETTDGKHFDTLLEMVSERGRMLFKLFQHPSMAIVKGAGLVMRSIIEEGESDVAEKMQNLALSEGALPRHLLAALYTQGTDGRLLTHRQLSRHLIGLWITGNPTAMGLLKRIMPTGLIAFLDSEDKIPAEALEQEMLNHRDNLKIAQAHANRGKRNPNWVAVERQLKYVEKRVEHYTNLALQHWGARVGIQLKREEKIKERPIVLRRRRERKKAESNWPLFYWNFNQDHALPNLIWNHKTREELRSALEGEVRNFSSDRELAGSALVAWNHQEFELNYTCLADEIKIGDYYLRLLLDMDEHNDDSPIRRSYEFFNDLYHRFLLTNKVEMKCMCLQAMSIVYGRYYEDIGPFSDTKYIVGMSERCIDKQERDRLVIFISKLIHHHRNVRDILDASGVQILVDLMTLAHLHTSRAVVPTQTNVIEAGPGMKIIQEKEWYYNTDKGREGPVSFNELKDLFEKGEINHKTRCWAMALPGWRALSQLPQLKWCLLAKGAPYLNESELATCILNILIKMCEYYPSRDDDDAIIRPLPKVKRLLSEQPVLSHVVQLLLTFDPILVEKVATLLCEVMRDNPEMSKIYTTGVFYFIMMYTGSNLLPIARFLKLTHMKQAFKADENASSIMQKSILGRLLPEAMVNYLENHGAEKFAQIYLGEFDTPEAIWNSEMRRMLIEKVAAHIADFTPRLRSHTMARYHYIPIPAVRYPQLERELFCSIFYLRHLCDTSRFPDWPIPDPIRLLRDVLEAWRSEVEKKPSLMTVEEAYHNLGLEGNHHEESTIRKAYYKLAQQYHPDKNPEGRDIFEKVNQAYEFLCSRSSWNTDGPNPHNIVLVLRTQSILFHRYMEDYKMCTVVLPKRNHPLVCLNGTKCVPLCPPKIVPSTSGLCYGAHISKLQPYKYAGYPQLIKTIKIETDDEQLFSKNAPLLSAACELAYHTVHCSALNAEELRRENGLEVLLEAYTRCVNILSHSSKPNETPVQVCMHITKCFSVAAQFPACRERMIDLKQLVKDLCRILYFTHLTKLCSVATECVNALSVDSILQLELLKSGALWHLLLYMFKYDYTLDEGGVERTEDANQQEISNRLAKESVKACAALGGILDTLLTPYLANQLENEKPEENPQIRISIVLGLINLVCLTTYNNKRESQHISSPEEYRGDMKRLPSVCLNGTRHVPRDAVFGVGQRNKSGALGLFECQRNGRDEIDINVTNNFKYSAHSGELIIGGIFIKIYNQQPTYPIQSPKSFTVDLLIFLKEQSEYLLNLVNIAYSVTIEDRIKNSVMALEALTNVIRNNTSVEMQCIGHFKLLFSLLNVSSIPIQRGALNVISVVTRNNECINDVAANEILGYLLLVLYTLPDCQPQTLDTLYALMATTKIVKEALNKGAVIYLLDLFCNSSNQNIRQTCAELLARMSLDKLVGPKVRLALSAFLPPIFADAMRDSPETAVTMFESAHEHPELIWDQDAKDRVCAVVSRLRKEHHNAQSTNPSALWKMPDTNGLTNIASPNEIVVAGVYLRIFIANPAWTLRKPKEFLSELMETCLTLMTKEKPNVEVLEMSTTALCSLLQAQPALLDLIPSMGHIPRLCRQMGSNVRQIAVPKSAICILNSLSMSNICVSAIAQTDCMQPLKQAMQVRRDMVAVACEALNRLFSNSQDQLVKQALDVNFVQFLLNLLEARLDLIDNPAMTKAQIVKALKSMSRSLLYGDKVNSILEKSTVWSEYKDQSTTCSYPAQTSRDILQSHTSSINAGKYSPISVTHSVGYPSPSPAEIWFGQEEEIHPVLKPFLQFGNLLNVVNISGTPTTAGYLTQGPSAKVNIAPPPVDKEDPVMGPDGL</sequence>
<dbReference type="EMBL" id="JAPWTK010000186">
    <property type="protein sequence ID" value="KAJ8946449.1"/>
    <property type="molecule type" value="Genomic_DNA"/>
</dbReference>
<proteinExistence type="predicted"/>
<dbReference type="Pfam" id="PF19432">
    <property type="entry name" value="RME-8_N"/>
    <property type="match status" value="1"/>
</dbReference>
<dbReference type="InterPro" id="IPR011989">
    <property type="entry name" value="ARM-like"/>
</dbReference>
<dbReference type="PROSITE" id="PS50076">
    <property type="entry name" value="DNAJ_2"/>
    <property type="match status" value="1"/>
</dbReference>
<dbReference type="InterPro" id="IPR025640">
    <property type="entry name" value="GYF_2"/>
</dbReference>